<dbReference type="AlphaFoldDB" id="A0AAP0WSS9"/>
<dbReference type="PANTHER" id="PTHR46033:SF8">
    <property type="entry name" value="PROTEIN MAINTENANCE OF MERISTEMS-LIKE"/>
    <property type="match status" value="1"/>
</dbReference>
<dbReference type="Pfam" id="PF10536">
    <property type="entry name" value="PMD"/>
    <property type="match status" value="1"/>
</dbReference>
<evidence type="ECO:0000313" key="3">
    <source>
        <dbReference type="EMBL" id="KAK9278229.1"/>
    </source>
</evidence>
<reference evidence="3 4" key="1">
    <citation type="journal article" date="2024" name="Plant J.">
        <title>Genome sequences and population genomics reveal climatic adaptation and genomic divergence between two closely related sweetgum species.</title>
        <authorList>
            <person name="Xu W.Q."/>
            <person name="Ren C.Q."/>
            <person name="Zhang X.Y."/>
            <person name="Comes H.P."/>
            <person name="Liu X.H."/>
            <person name="Li Y.G."/>
            <person name="Kettle C.J."/>
            <person name="Jalonen R."/>
            <person name="Gaisberger H."/>
            <person name="Ma Y.Z."/>
            <person name="Qiu Y.X."/>
        </authorList>
    </citation>
    <scope>NUCLEOTIDE SEQUENCE [LARGE SCALE GENOMIC DNA]</scope>
    <source>
        <strain evidence="3">Hangzhou</strain>
    </source>
</reference>
<comment type="caution">
    <text evidence="3">The sequence shown here is derived from an EMBL/GenBank/DDBJ whole genome shotgun (WGS) entry which is preliminary data.</text>
</comment>
<evidence type="ECO:0000259" key="2">
    <source>
        <dbReference type="Pfam" id="PF10536"/>
    </source>
</evidence>
<feature type="domain" description="Aminotransferase-like plant mobile" evidence="2">
    <location>
        <begin position="99"/>
        <end position="286"/>
    </location>
</feature>
<dbReference type="GO" id="GO:0010073">
    <property type="term" value="P:meristem maintenance"/>
    <property type="evidence" value="ECO:0007669"/>
    <property type="project" value="InterPro"/>
</dbReference>
<gene>
    <name evidence="3" type="ORF">L1049_027791</name>
</gene>
<evidence type="ECO:0000256" key="1">
    <source>
        <dbReference type="SAM" id="MobiDB-lite"/>
    </source>
</evidence>
<name>A0AAP0WSS9_LIQFO</name>
<dbReference type="EMBL" id="JBBPBK010000009">
    <property type="protein sequence ID" value="KAK9278229.1"/>
    <property type="molecule type" value="Genomic_DNA"/>
</dbReference>
<dbReference type="InterPro" id="IPR044824">
    <property type="entry name" value="MAIN-like"/>
</dbReference>
<keyword evidence="4" id="KW-1185">Reference proteome</keyword>
<proteinExistence type="predicted"/>
<protein>
    <recommendedName>
        <fullName evidence="2">Aminotransferase-like plant mobile domain-containing protein</fullName>
    </recommendedName>
</protein>
<organism evidence="3 4">
    <name type="scientific">Liquidambar formosana</name>
    <name type="common">Formosan gum</name>
    <dbReference type="NCBI Taxonomy" id="63359"/>
    <lineage>
        <taxon>Eukaryota</taxon>
        <taxon>Viridiplantae</taxon>
        <taxon>Streptophyta</taxon>
        <taxon>Embryophyta</taxon>
        <taxon>Tracheophyta</taxon>
        <taxon>Spermatophyta</taxon>
        <taxon>Magnoliopsida</taxon>
        <taxon>eudicotyledons</taxon>
        <taxon>Gunneridae</taxon>
        <taxon>Pentapetalae</taxon>
        <taxon>Saxifragales</taxon>
        <taxon>Altingiaceae</taxon>
        <taxon>Liquidambar</taxon>
    </lineage>
</organism>
<dbReference type="InterPro" id="IPR019557">
    <property type="entry name" value="AminoTfrase-like_pln_mobile"/>
</dbReference>
<accession>A0AAP0WSS9</accession>
<dbReference type="Proteomes" id="UP001415857">
    <property type="component" value="Unassembled WGS sequence"/>
</dbReference>
<feature type="region of interest" description="Disordered" evidence="1">
    <location>
        <begin position="308"/>
        <end position="332"/>
    </location>
</feature>
<sequence>MSSSSNKYSDAKYPHHFLKKTYKAPHYEDQPDSLLLEPNNHLSYIHSMNEPNFEDRTRHALGGVIEWWRKMATRQPETQKIIINAGFGDFLNALWVEQRERQALLALTELWWDTTNTFHFSFGEMTLTPTDFTVITGLRLGGRRLSYYENAHGDPHYLLEQLGTIVPIQRGGVRRTWLKNHFGDQREEDDADPSCLARAFMLYMLSSIFFASSGDVAPLGHLVCMEDIWGMGDYNWGNAALAVLYRSMSDRSHGVSTNHCGMSFIWEIWYYEYLGFERPALIDNDPSWPVMSNYHIDNRCDSINSFPQYNPAAAPPPPPLTEEVGPSKRRKP</sequence>
<evidence type="ECO:0000313" key="4">
    <source>
        <dbReference type="Proteomes" id="UP001415857"/>
    </source>
</evidence>
<dbReference type="PANTHER" id="PTHR46033">
    <property type="entry name" value="PROTEIN MAIN-LIKE 2"/>
    <property type="match status" value="1"/>
</dbReference>